<feature type="compositionally biased region" description="Basic and acidic residues" evidence="1">
    <location>
        <begin position="50"/>
        <end position="83"/>
    </location>
</feature>
<organism evidence="2 3">
    <name type="scientific">Virgibacillus sediminis</name>
    <dbReference type="NCBI Taxonomy" id="202260"/>
    <lineage>
        <taxon>Bacteria</taxon>
        <taxon>Bacillati</taxon>
        <taxon>Bacillota</taxon>
        <taxon>Bacilli</taxon>
        <taxon>Bacillales</taxon>
        <taxon>Bacillaceae</taxon>
        <taxon>Virgibacillus</taxon>
    </lineage>
</organism>
<evidence type="ECO:0000313" key="3">
    <source>
        <dbReference type="Proteomes" id="UP001595387"/>
    </source>
</evidence>
<reference evidence="3" key="1">
    <citation type="journal article" date="2019" name="Int. J. Syst. Evol. Microbiol.">
        <title>The Global Catalogue of Microorganisms (GCM) 10K type strain sequencing project: providing services to taxonomists for standard genome sequencing and annotation.</title>
        <authorList>
            <consortium name="The Broad Institute Genomics Platform"/>
            <consortium name="The Broad Institute Genome Sequencing Center for Infectious Disease"/>
            <person name="Wu L."/>
            <person name="Ma J."/>
        </authorList>
    </citation>
    <scope>NUCLEOTIDE SEQUENCE [LARGE SCALE GENOMIC DNA]</scope>
    <source>
        <strain evidence="3">KCTC 13193</strain>
    </source>
</reference>
<comment type="caution">
    <text evidence="2">The sequence shown here is derived from an EMBL/GenBank/DDBJ whole genome shotgun (WGS) entry which is preliminary data.</text>
</comment>
<proteinExistence type="predicted"/>
<dbReference type="Proteomes" id="UP001595387">
    <property type="component" value="Unassembled WGS sequence"/>
</dbReference>
<protein>
    <submittedName>
        <fullName evidence="2">Uncharacterized protein</fullName>
    </submittedName>
</protein>
<gene>
    <name evidence="2" type="ORF">ACFODW_03885</name>
</gene>
<name>A0ABV7A3G7_9BACI</name>
<sequence length="83" mass="9771">MSIKPEEWGETMGAKDKERIKDNKSRANEEERSELDGFKEQQLVDDMPMEDLKIEQKHEKEKHNSQDASQSERKYTTNDGKDN</sequence>
<evidence type="ECO:0000313" key="2">
    <source>
        <dbReference type="EMBL" id="MFC2947501.1"/>
    </source>
</evidence>
<feature type="compositionally biased region" description="Basic and acidic residues" evidence="1">
    <location>
        <begin position="1"/>
        <end position="39"/>
    </location>
</feature>
<accession>A0ABV7A3G7</accession>
<keyword evidence="3" id="KW-1185">Reference proteome</keyword>
<dbReference type="EMBL" id="JBHRRZ010000006">
    <property type="protein sequence ID" value="MFC2947501.1"/>
    <property type="molecule type" value="Genomic_DNA"/>
</dbReference>
<evidence type="ECO:0000256" key="1">
    <source>
        <dbReference type="SAM" id="MobiDB-lite"/>
    </source>
</evidence>
<feature type="region of interest" description="Disordered" evidence="1">
    <location>
        <begin position="1"/>
        <end position="83"/>
    </location>
</feature>